<evidence type="ECO:0000313" key="1">
    <source>
        <dbReference type="EMBL" id="KAF8785489.1"/>
    </source>
</evidence>
<reference evidence="1" key="2">
    <citation type="submission" date="2020-06" db="EMBL/GenBank/DDBJ databases">
        <authorList>
            <person name="Sheffer M."/>
        </authorList>
    </citation>
    <scope>NUCLEOTIDE SEQUENCE</scope>
</reference>
<protein>
    <submittedName>
        <fullName evidence="1">Uncharacterized protein</fullName>
    </submittedName>
</protein>
<gene>
    <name evidence="1" type="ORF">HNY73_011013</name>
</gene>
<evidence type="ECO:0000313" key="2">
    <source>
        <dbReference type="Proteomes" id="UP000807504"/>
    </source>
</evidence>
<keyword evidence="2" id="KW-1185">Reference proteome</keyword>
<proteinExistence type="predicted"/>
<dbReference type="EMBL" id="JABXBU010000030">
    <property type="protein sequence ID" value="KAF8785489.1"/>
    <property type="molecule type" value="Genomic_DNA"/>
</dbReference>
<reference evidence="1" key="1">
    <citation type="journal article" date="2020" name="bioRxiv">
        <title>Chromosome-level reference genome of the European wasp spider Argiope bruennichi: a resource for studies on range expansion and evolutionary adaptation.</title>
        <authorList>
            <person name="Sheffer M.M."/>
            <person name="Hoppe A."/>
            <person name="Krehenwinkel H."/>
            <person name="Uhl G."/>
            <person name="Kuss A.W."/>
            <person name="Jensen L."/>
            <person name="Jensen C."/>
            <person name="Gillespie R.G."/>
            <person name="Hoff K.J."/>
            <person name="Prost S."/>
        </authorList>
    </citation>
    <scope>NUCLEOTIDE SEQUENCE</scope>
</reference>
<dbReference type="AlphaFoldDB" id="A0A8T0F7S2"/>
<dbReference type="Proteomes" id="UP000807504">
    <property type="component" value="Unassembled WGS sequence"/>
</dbReference>
<accession>A0A8T0F7S2</accession>
<organism evidence="1 2">
    <name type="scientific">Argiope bruennichi</name>
    <name type="common">Wasp spider</name>
    <name type="synonym">Aranea bruennichi</name>
    <dbReference type="NCBI Taxonomy" id="94029"/>
    <lineage>
        <taxon>Eukaryota</taxon>
        <taxon>Metazoa</taxon>
        <taxon>Ecdysozoa</taxon>
        <taxon>Arthropoda</taxon>
        <taxon>Chelicerata</taxon>
        <taxon>Arachnida</taxon>
        <taxon>Araneae</taxon>
        <taxon>Araneomorphae</taxon>
        <taxon>Entelegynae</taxon>
        <taxon>Araneoidea</taxon>
        <taxon>Araneidae</taxon>
        <taxon>Argiope</taxon>
    </lineage>
</organism>
<comment type="caution">
    <text evidence="1">The sequence shown here is derived from an EMBL/GenBank/DDBJ whole genome shotgun (WGS) entry which is preliminary data.</text>
</comment>
<name>A0A8T0F7S2_ARGBR</name>
<sequence>MYDTTVNNLKDDALDAVVVHFHDLGALKMAFDENYLNPTSSQTREAHISQSLSPPYWLMEWPVDKQFEKIRIDRWDQTIALKSAGLLKSKFVLKSSCLSPVVKDEIVKTLLFGEITSFEATFVQILHLTKEI</sequence>